<proteinExistence type="predicted"/>
<evidence type="ECO:0000256" key="1">
    <source>
        <dbReference type="SAM" id="SignalP"/>
    </source>
</evidence>
<dbReference type="AlphaFoldDB" id="E1YBF5"/>
<reference evidence="2" key="1">
    <citation type="journal article" date="2011" name="Environ. Microbiol.">
        <title>Genomic insights into the metabolic potential of the polycyclic aromatic hydrocarbon degrading sulfate-reducing Deltaproteobacterium N47.</title>
        <authorList>
            <person name="Bergmann F."/>
            <person name="Selesi D."/>
            <person name="Weinmaier T."/>
            <person name="Tischler P."/>
            <person name="Rattei T."/>
            <person name="Meckenstock R.U."/>
        </authorList>
    </citation>
    <scope>NUCLEOTIDE SEQUENCE</scope>
</reference>
<dbReference type="EMBL" id="FR695868">
    <property type="protein sequence ID" value="CBX27899.1"/>
    <property type="molecule type" value="Genomic_DNA"/>
</dbReference>
<evidence type="ECO:0008006" key="3">
    <source>
        <dbReference type="Google" id="ProtNLM"/>
    </source>
</evidence>
<protein>
    <recommendedName>
        <fullName evidence="3">DUF4398 domain-containing protein</fullName>
    </recommendedName>
</protein>
<gene>
    <name evidence="2" type="ORF">N47_G32230</name>
</gene>
<dbReference type="Gene3D" id="1.20.1270.390">
    <property type="match status" value="1"/>
</dbReference>
<keyword evidence="1" id="KW-0732">Signal</keyword>
<evidence type="ECO:0000313" key="2">
    <source>
        <dbReference type="EMBL" id="CBX27899.1"/>
    </source>
</evidence>
<accession>E1YBF5</accession>
<feature type="signal peptide" evidence="1">
    <location>
        <begin position="1"/>
        <end position="28"/>
    </location>
</feature>
<name>E1YBF5_9BACT</name>
<organism evidence="2">
    <name type="scientific">uncultured Desulfobacterium sp</name>
    <dbReference type="NCBI Taxonomy" id="201089"/>
    <lineage>
        <taxon>Bacteria</taxon>
        <taxon>Pseudomonadati</taxon>
        <taxon>Thermodesulfobacteriota</taxon>
        <taxon>Desulfobacteria</taxon>
        <taxon>Desulfobacterales</taxon>
        <taxon>Desulfobacteriaceae</taxon>
        <taxon>Desulfobacterium</taxon>
        <taxon>environmental samples</taxon>
    </lineage>
</organism>
<dbReference type="PROSITE" id="PS51257">
    <property type="entry name" value="PROKAR_LIPOPROTEIN"/>
    <property type="match status" value="1"/>
</dbReference>
<sequence>MRHVSKIRILMFTVAVMAAAIVSGCSNAPLRTEASTSGISAAEEAGAAKIPQASLYLQLAKEELELAKGLSAKGEKEKAESMLTRSEADAELAIVLSHGNAEKSEAMAAVERVRQLRKDNP</sequence>
<feature type="chain" id="PRO_5003155014" description="DUF4398 domain-containing protein" evidence="1">
    <location>
        <begin position="29"/>
        <end position="121"/>
    </location>
</feature>